<dbReference type="OrthoDB" id="3219396at2759"/>
<proteinExistence type="predicted"/>
<dbReference type="InterPro" id="IPR036047">
    <property type="entry name" value="F-box-like_dom_sf"/>
</dbReference>
<accession>A0A4S2LVL2</accession>
<dbReference type="Pfam" id="PF12937">
    <property type="entry name" value="F-box-like"/>
    <property type="match status" value="1"/>
</dbReference>
<gene>
    <name evidence="3" type="ORF">CRM22_005763</name>
</gene>
<evidence type="ECO:0000259" key="2">
    <source>
        <dbReference type="PROSITE" id="PS50181"/>
    </source>
</evidence>
<organism evidence="3 4">
    <name type="scientific">Opisthorchis felineus</name>
    <dbReference type="NCBI Taxonomy" id="147828"/>
    <lineage>
        <taxon>Eukaryota</taxon>
        <taxon>Metazoa</taxon>
        <taxon>Spiralia</taxon>
        <taxon>Lophotrochozoa</taxon>
        <taxon>Platyhelminthes</taxon>
        <taxon>Trematoda</taxon>
        <taxon>Digenea</taxon>
        <taxon>Opisthorchiida</taxon>
        <taxon>Opisthorchiata</taxon>
        <taxon>Opisthorchiidae</taxon>
        <taxon>Opisthorchis</taxon>
    </lineage>
</organism>
<reference evidence="3 4" key="1">
    <citation type="journal article" date="2019" name="BMC Genomics">
        <title>New insights from Opisthorchis felineus genome: update on genomics of the epidemiologically important liver flukes.</title>
        <authorList>
            <person name="Ershov N.I."/>
            <person name="Mordvinov V.A."/>
            <person name="Prokhortchouk E.B."/>
            <person name="Pakharukova M.Y."/>
            <person name="Gunbin K.V."/>
            <person name="Ustyantsev K."/>
            <person name="Genaev M.A."/>
            <person name="Blinov A.G."/>
            <person name="Mazur A."/>
            <person name="Boulygina E."/>
            <person name="Tsygankova S."/>
            <person name="Khrameeva E."/>
            <person name="Chekanov N."/>
            <person name="Fan G."/>
            <person name="Xiao A."/>
            <person name="Zhang H."/>
            <person name="Xu X."/>
            <person name="Yang H."/>
            <person name="Solovyev V."/>
            <person name="Lee S.M."/>
            <person name="Liu X."/>
            <person name="Afonnikov D.A."/>
            <person name="Skryabin K.G."/>
        </authorList>
    </citation>
    <scope>NUCLEOTIDE SEQUENCE [LARGE SCALE GENOMIC DNA]</scope>
    <source>
        <strain evidence="3">AK-0245</strain>
        <tissue evidence="3">Whole organism</tissue>
    </source>
</reference>
<dbReference type="PROSITE" id="PS50181">
    <property type="entry name" value="FBOX"/>
    <property type="match status" value="1"/>
</dbReference>
<feature type="domain" description="F-box" evidence="2">
    <location>
        <begin position="107"/>
        <end position="153"/>
    </location>
</feature>
<sequence>MVQLSAVTLDNPLFKRYKLFPGGTIAELACTAPSPQRDFHHLLITTKSFTWRSWKITSRNDGAKYHPAESTATHEEFLHDERMQSDILRVLGPKVLEYCQNIAHGFIDYLVRLPSDVMAKIISNLHLEDVINLGYTCKAMHALCNDNNLWKDIFCRNSPSAVNETVEELATLFGWKRLFFTNKVQLQMQVRRLRMEHASISGDEIEETTPQFEEDTPKSHGSEIYVETPSSRSLY</sequence>
<comment type="caution">
    <text evidence="3">The sequence shown here is derived from an EMBL/GenBank/DDBJ whole genome shotgun (WGS) entry which is preliminary data.</text>
</comment>
<dbReference type="InterPro" id="IPR001810">
    <property type="entry name" value="F-box_dom"/>
</dbReference>
<protein>
    <recommendedName>
        <fullName evidence="2">F-box domain-containing protein</fullName>
    </recommendedName>
</protein>
<evidence type="ECO:0000313" key="3">
    <source>
        <dbReference type="EMBL" id="TGZ65659.1"/>
    </source>
</evidence>
<dbReference type="Proteomes" id="UP000308267">
    <property type="component" value="Unassembled WGS sequence"/>
</dbReference>
<name>A0A4S2LVL2_OPIFE</name>
<dbReference type="Gene3D" id="1.20.1280.50">
    <property type="match status" value="1"/>
</dbReference>
<dbReference type="STRING" id="147828.A0A4S2LVL2"/>
<feature type="region of interest" description="Disordered" evidence="1">
    <location>
        <begin position="204"/>
        <end position="235"/>
    </location>
</feature>
<dbReference type="SUPFAM" id="SSF81383">
    <property type="entry name" value="F-box domain"/>
    <property type="match status" value="1"/>
</dbReference>
<dbReference type="AlphaFoldDB" id="A0A4S2LVL2"/>
<evidence type="ECO:0000256" key="1">
    <source>
        <dbReference type="SAM" id="MobiDB-lite"/>
    </source>
</evidence>
<keyword evidence="4" id="KW-1185">Reference proteome</keyword>
<evidence type="ECO:0000313" key="4">
    <source>
        <dbReference type="Proteomes" id="UP000308267"/>
    </source>
</evidence>
<dbReference type="EMBL" id="SJOL01006482">
    <property type="protein sequence ID" value="TGZ65659.1"/>
    <property type="molecule type" value="Genomic_DNA"/>
</dbReference>